<name>A0A8B8CW81_CRAVI</name>
<accession>A0A8B8CW81</accession>
<gene>
    <name evidence="2" type="primary">LOC111122613</name>
</gene>
<evidence type="ECO:0000313" key="2">
    <source>
        <dbReference type="RefSeq" id="XP_022320132.1"/>
    </source>
</evidence>
<reference evidence="2" key="1">
    <citation type="submission" date="2025-08" db="UniProtKB">
        <authorList>
            <consortium name="RefSeq"/>
        </authorList>
    </citation>
    <scope>IDENTIFICATION</scope>
    <source>
        <tissue evidence="2">Whole sample</tissue>
    </source>
</reference>
<dbReference type="RefSeq" id="XP_022320132.1">
    <property type="nucleotide sequence ID" value="XM_022464424.1"/>
</dbReference>
<dbReference type="AlphaFoldDB" id="A0A8B8CW81"/>
<keyword evidence="1" id="KW-1185">Reference proteome</keyword>
<dbReference type="GeneID" id="111122613"/>
<organism evidence="1 2">
    <name type="scientific">Crassostrea virginica</name>
    <name type="common">Eastern oyster</name>
    <dbReference type="NCBI Taxonomy" id="6565"/>
    <lineage>
        <taxon>Eukaryota</taxon>
        <taxon>Metazoa</taxon>
        <taxon>Spiralia</taxon>
        <taxon>Lophotrochozoa</taxon>
        <taxon>Mollusca</taxon>
        <taxon>Bivalvia</taxon>
        <taxon>Autobranchia</taxon>
        <taxon>Pteriomorphia</taxon>
        <taxon>Ostreida</taxon>
        <taxon>Ostreoidea</taxon>
        <taxon>Ostreidae</taxon>
        <taxon>Crassostrea</taxon>
    </lineage>
</organism>
<dbReference type="Pfam" id="PF03564">
    <property type="entry name" value="DUF1759"/>
    <property type="match status" value="1"/>
</dbReference>
<proteinExistence type="predicted"/>
<evidence type="ECO:0000313" key="1">
    <source>
        <dbReference type="Proteomes" id="UP000694844"/>
    </source>
</evidence>
<protein>
    <submittedName>
        <fullName evidence="2">Uncharacterized protein LOC111122613</fullName>
    </submittedName>
</protein>
<sequence length="336" mass="39290">MSLNPGTPQKSPLALSKKRRRSILKGKFHRIFNRFENLKNSESLELLKNVLSDMEISYKELENGHTEFFELLNPELEEVLITIDNADKDMDIMYNELCNCRAHVNKITSKQNSEPERVKQNESVKVKKLDAPVFSGEIREFSSFKRDYESIMFPTYGTDPFALKKSLTNEALKTVQGVDNNYEEMWKRLELKYGRLERLTDSILSDICKLKNIPDGDHSCFINTVEIIERCYLDLNRVNMDREINTTTMISEIEKILPPVQKREWILQKKKHNKFEQFLPLLEFLLEEKTAMEYMQSELCCEQRAKIHHNSESKLPASKEAVDRISNPNLFDDLGI</sequence>
<dbReference type="OrthoDB" id="6085377at2759"/>
<dbReference type="KEGG" id="cvn:111122613"/>
<dbReference type="Proteomes" id="UP000694844">
    <property type="component" value="Chromosome 3"/>
</dbReference>
<dbReference type="InterPro" id="IPR005312">
    <property type="entry name" value="DUF1759"/>
</dbReference>